<dbReference type="GO" id="GO:0003677">
    <property type="term" value="F:DNA binding"/>
    <property type="evidence" value="ECO:0007669"/>
    <property type="project" value="InterPro"/>
</dbReference>
<comment type="caution">
    <text evidence="1">The sequence shown here is derived from an EMBL/GenBank/DDBJ whole genome shotgun (WGS) entry which is preliminary data.</text>
</comment>
<proteinExistence type="predicted"/>
<sequence length="48" mass="5383">MAEVLGIPAALLYTEDDQLAKLLLLWSEMNSAQRKRLIKAAESDQKLP</sequence>
<protein>
    <submittedName>
        <fullName evidence="1">Uncharacterized protein</fullName>
    </submittedName>
</protein>
<organism evidence="1 2">
    <name type="scientific">Lysobacter capsici AZ78</name>
    <dbReference type="NCBI Taxonomy" id="1444315"/>
    <lineage>
        <taxon>Bacteria</taxon>
        <taxon>Pseudomonadati</taxon>
        <taxon>Pseudomonadota</taxon>
        <taxon>Gammaproteobacteria</taxon>
        <taxon>Lysobacterales</taxon>
        <taxon>Lysobacteraceae</taxon>
        <taxon>Lysobacter</taxon>
    </lineage>
</organism>
<keyword evidence="2" id="KW-1185">Reference proteome</keyword>
<evidence type="ECO:0000313" key="1">
    <source>
        <dbReference type="EMBL" id="KWS04057.1"/>
    </source>
</evidence>
<evidence type="ECO:0000313" key="2">
    <source>
        <dbReference type="Proteomes" id="UP000023435"/>
    </source>
</evidence>
<dbReference type="AlphaFoldDB" id="A0A125MMP4"/>
<name>A0A125MMP4_9GAMM</name>
<reference evidence="1 2" key="1">
    <citation type="journal article" date="2014" name="Genome Announc.">
        <title>Draft Genome Sequence of Lysobacter capsici AZ78, a Bacterium Antagonistic to Plant-Pathogenic Oomycetes.</title>
        <authorList>
            <person name="Puopolo G."/>
            <person name="Sonego P."/>
            <person name="Engelen K."/>
            <person name="Pertot I."/>
        </authorList>
    </citation>
    <scope>NUCLEOTIDE SEQUENCE [LARGE SCALE GENOMIC DNA]</scope>
    <source>
        <strain evidence="1 2">AZ78</strain>
    </source>
</reference>
<dbReference type="EMBL" id="JAJA02000001">
    <property type="protein sequence ID" value="KWS04057.1"/>
    <property type="molecule type" value="Genomic_DNA"/>
</dbReference>
<accession>A0A125MMP4</accession>
<gene>
    <name evidence="1" type="ORF">AZ78_1606</name>
</gene>
<dbReference type="Gene3D" id="1.10.260.40">
    <property type="entry name" value="lambda repressor-like DNA-binding domains"/>
    <property type="match status" value="1"/>
</dbReference>
<dbReference type="Proteomes" id="UP000023435">
    <property type="component" value="Unassembled WGS sequence"/>
</dbReference>
<dbReference type="InterPro" id="IPR010982">
    <property type="entry name" value="Lambda_DNA-bd_dom_sf"/>
</dbReference>